<evidence type="ECO:0000256" key="1">
    <source>
        <dbReference type="ARBA" id="ARBA00022679"/>
    </source>
</evidence>
<gene>
    <name evidence="4" type="ORF">PQJ61_16765</name>
</gene>
<evidence type="ECO:0000259" key="3">
    <source>
        <dbReference type="Pfam" id="PF00294"/>
    </source>
</evidence>
<comment type="caution">
    <text evidence="4">The sequence shown here is derived from an EMBL/GenBank/DDBJ whole genome shotgun (WGS) entry which is preliminary data.</text>
</comment>
<dbReference type="Pfam" id="PF00294">
    <property type="entry name" value="PfkB"/>
    <property type="match status" value="1"/>
</dbReference>
<dbReference type="InterPro" id="IPR011611">
    <property type="entry name" value="PfkB_dom"/>
</dbReference>
<dbReference type="GO" id="GO:0005829">
    <property type="term" value="C:cytosol"/>
    <property type="evidence" value="ECO:0007669"/>
    <property type="project" value="TreeGrafter"/>
</dbReference>
<dbReference type="SUPFAM" id="SSF53613">
    <property type="entry name" value="Ribokinase-like"/>
    <property type="match status" value="1"/>
</dbReference>
<dbReference type="PANTHER" id="PTHR10584">
    <property type="entry name" value="SUGAR KINASE"/>
    <property type="match status" value="1"/>
</dbReference>
<dbReference type="Proteomes" id="UP001221217">
    <property type="component" value="Unassembled WGS sequence"/>
</dbReference>
<keyword evidence="1" id="KW-0808">Transferase</keyword>
<organism evidence="4 5">
    <name type="scientific">Candidatus Thalassospirochaeta sargassi</name>
    <dbReference type="NCBI Taxonomy" id="3119039"/>
    <lineage>
        <taxon>Bacteria</taxon>
        <taxon>Pseudomonadati</taxon>
        <taxon>Spirochaetota</taxon>
        <taxon>Spirochaetia</taxon>
        <taxon>Spirochaetales</taxon>
        <taxon>Spirochaetaceae</taxon>
        <taxon>Candidatus Thalassospirochaeta</taxon>
    </lineage>
</organism>
<evidence type="ECO:0000256" key="2">
    <source>
        <dbReference type="ARBA" id="ARBA00022777"/>
    </source>
</evidence>
<dbReference type="Gene3D" id="3.40.1190.20">
    <property type="match status" value="1"/>
</dbReference>
<dbReference type="InterPro" id="IPR002173">
    <property type="entry name" value="Carboh/pur_kinase_PfkB_CS"/>
</dbReference>
<dbReference type="EMBL" id="JAQQAL010000046">
    <property type="protein sequence ID" value="MDC7228416.1"/>
    <property type="molecule type" value="Genomic_DNA"/>
</dbReference>
<dbReference type="PANTHER" id="PTHR10584:SF166">
    <property type="entry name" value="RIBOKINASE"/>
    <property type="match status" value="1"/>
</dbReference>
<dbReference type="GO" id="GO:0016301">
    <property type="term" value="F:kinase activity"/>
    <property type="evidence" value="ECO:0007669"/>
    <property type="project" value="UniProtKB-KW"/>
</dbReference>
<reference evidence="4 5" key="1">
    <citation type="submission" date="2022-12" db="EMBL/GenBank/DDBJ databases">
        <title>Metagenome assembled genome from gulf of manar.</title>
        <authorList>
            <person name="Kohli P."/>
            <person name="Pk S."/>
            <person name="Venkata Ramana C."/>
            <person name="Sasikala C."/>
        </authorList>
    </citation>
    <scope>NUCLEOTIDE SEQUENCE [LARGE SCALE GENOMIC DNA]</scope>
    <source>
        <strain evidence="4">JB008</strain>
    </source>
</reference>
<evidence type="ECO:0000313" key="4">
    <source>
        <dbReference type="EMBL" id="MDC7228416.1"/>
    </source>
</evidence>
<dbReference type="PROSITE" id="PS00583">
    <property type="entry name" value="PFKB_KINASES_1"/>
    <property type="match status" value="1"/>
</dbReference>
<dbReference type="AlphaFoldDB" id="A0AAJ1IK07"/>
<feature type="domain" description="Carbohydrate kinase PfkB" evidence="3">
    <location>
        <begin position="3"/>
        <end position="294"/>
    </location>
</feature>
<name>A0AAJ1IK07_9SPIO</name>
<protein>
    <submittedName>
        <fullName evidence="4">Carbohydrate kinase family protein</fullName>
    </submittedName>
</protein>
<sequence length="313" mass="33624">MSILCAGQLVFDILAKPVNSRSLELDTTAVDTISFSNGGDALNVAMICSKLGESVGFSGRVGNDDKGKFLLEKMSAAGMQIDGVKIGEESDTSSVIVLIHDDGARNFLYHGGANDEFTIADVDFSILEDYSIVFVGGTFMLPKFDGEGAALLFKQAQGLGKVTAMDVSYDTTGQWMKIIEPSLQYLDYFIPSIGEGEEITGVERPEEMAEIFMRKGVKNVVIKMGKDGVYIKNDTLEKVIPAFRVEVVDTTGAGDSFVAGFLTGLDRGMNIEESAELGQAAAAHCVQAIGSTTGVVDFNKTILSMKTMEKRNE</sequence>
<dbReference type="PROSITE" id="PS00584">
    <property type="entry name" value="PFKB_KINASES_2"/>
    <property type="match status" value="1"/>
</dbReference>
<proteinExistence type="predicted"/>
<evidence type="ECO:0000313" key="5">
    <source>
        <dbReference type="Proteomes" id="UP001221217"/>
    </source>
</evidence>
<keyword evidence="2 4" id="KW-0418">Kinase</keyword>
<accession>A0AAJ1IK07</accession>
<dbReference type="CDD" id="cd01166">
    <property type="entry name" value="KdgK"/>
    <property type="match status" value="1"/>
</dbReference>
<dbReference type="InterPro" id="IPR029056">
    <property type="entry name" value="Ribokinase-like"/>
</dbReference>